<dbReference type="Pfam" id="PF07715">
    <property type="entry name" value="Plug"/>
    <property type="match status" value="1"/>
</dbReference>
<evidence type="ECO:0000313" key="2">
    <source>
        <dbReference type="EMBL" id="RED93400.1"/>
    </source>
</evidence>
<keyword evidence="3" id="KW-1185">Reference proteome</keyword>
<dbReference type="Gene3D" id="2.170.130.10">
    <property type="entry name" value="TonB-dependent receptor, plug domain"/>
    <property type="match status" value="1"/>
</dbReference>
<evidence type="ECO:0000313" key="3">
    <source>
        <dbReference type="Proteomes" id="UP000256779"/>
    </source>
</evidence>
<feature type="domain" description="TonB-dependent receptor plug" evidence="1">
    <location>
        <begin position="109"/>
        <end position="223"/>
    </location>
</feature>
<dbReference type="EMBL" id="QREG01000025">
    <property type="protein sequence ID" value="RED93400.1"/>
    <property type="molecule type" value="Genomic_DNA"/>
</dbReference>
<dbReference type="InterPro" id="IPR008969">
    <property type="entry name" value="CarboxyPept-like_regulatory"/>
</dbReference>
<dbReference type="Pfam" id="PF13620">
    <property type="entry name" value="CarboxypepD_reg"/>
    <property type="match status" value="1"/>
</dbReference>
<reference evidence="2 3" key="1">
    <citation type="submission" date="2018-07" db="EMBL/GenBank/DDBJ databases">
        <title>Genomic Encyclopedia of Type Strains, Phase IV (KMG-IV): sequencing the most valuable type-strain genomes for metagenomic binning, comparative biology and taxonomic classification.</title>
        <authorList>
            <person name="Goeker M."/>
        </authorList>
    </citation>
    <scope>NUCLEOTIDE SEQUENCE [LARGE SCALE GENOMIC DNA]</scope>
    <source>
        <strain evidence="2 3">DSM 4134</strain>
    </source>
</reference>
<name>A0A3D9KXA4_MARFU</name>
<protein>
    <submittedName>
        <fullName evidence="2">TonB-dependent receptor-like protein</fullName>
    </submittedName>
</protein>
<dbReference type="AlphaFoldDB" id="A0A3D9KXA4"/>
<gene>
    <name evidence="2" type="ORF">C7460_12545</name>
</gene>
<dbReference type="SUPFAM" id="SSF56935">
    <property type="entry name" value="Porins"/>
    <property type="match status" value="1"/>
</dbReference>
<dbReference type="SUPFAM" id="SSF49464">
    <property type="entry name" value="Carboxypeptidase regulatory domain-like"/>
    <property type="match status" value="1"/>
</dbReference>
<sequence length="715" mass="79437">MGMVLLLSTTWLSAQKITGRVVDEVSLEGLPGATVQVIDGEAGAVTDESGFFDLEVNEPGRYTLQVSYVGYQMRQVTEVWVRSGKSTWQDISLQRTYLNAVMVTDSRNYETPGSIQITEEQINRFAATYYDPARLVTSSPDVAVANDQNNQVSIRGLSPDYNVWRLEGVEVVNPNHLANAGTFLDRPSATGGGVNMLSAQMLSQSSLQYGAFGVGYGNSLAGVFDMTLKNGASDQRKYTAQASLIGLDFATEGPFKEGGRATYAANYRYSFTGLLTSFGVDFGGESIGFQDLAMSISLPVGKRTNLKIFGVGGLSFNNFDHRTFEESEEQKDRSDIYYENKTGIVGASLNTTLAHSSLNTSLAVSGYSTERDQFFYNENDEQEGALLYANEQRIISLNSEYQRYLGGAVWKLGVQANSYLWNPNITDEALEVLEVSQYLVRPYTELEAPLAKRTRLTAGVSFTGSNEGQTVDYRVFVKQLLGDRQSMYVGGGQYSQLLNPNNSIANNPFGFQLWKNNYDLQRSYRLMLGHSWTGSLVQIQSELFAYQVPDINENSALYSYGLSVHADRKIASGLYYRVGGSVFESGFTESEEELHTDTGFNLSASAGKEWNTSKKGKNKRFSVDVRGMMQGGQHYPEIGSSSMVNYYQVGTYVRADVRLVWTRFHENRTSSIALDLQNAAGIKNEAYRYYDSFTGQEETKYQLGLIPILAYRVEW</sequence>
<comment type="caution">
    <text evidence="2">The sequence shown here is derived from an EMBL/GenBank/DDBJ whole genome shotgun (WGS) entry which is preliminary data.</text>
</comment>
<organism evidence="2 3">
    <name type="scientific">Marinoscillum furvescens DSM 4134</name>
    <dbReference type="NCBI Taxonomy" id="1122208"/>
    <lineage>
        <taxon>Bacteria</taxon>
        <taxon>Pseudomonadati</taxon>
        <taxon>Bacteroidota</taxon>
        <taxon>Cytophagia</taxon>
        <taxon>Cytophagales</taxon>
        <taxon>Reichenbachiellaceae</taxon>
        <taxon>Marinoscillum</taxon>
    </lineage>
</organism>
<evidence type="ECO:0000259" key="1">
    <source>
        <dbReference type="Pfam" id="PF07715"/>
    </source>
</evidence>
<dbReference type="InterPro" id="IPR012910">
    <property type="entry name" value="Plug_dom"/>
</dbReference>
<proteinExistence type="predicted"/>
<dbReference type="InterPro" id="IPR037066">
    <property type="entry name" value="Plug_dom_sf"/>
</dbReference>
<dbReference type="Gene3D" id="2.60.40.1120">
    <property type="entry name" value="Carboxypeptidase-like, regulatory domain"/>
    <property type="match status" value="1"/>
</dbReference>
<accession>A0A3D9KXA4</accession>
<dbReference type="Proteomes" id="UP000256779">
    <property type="component" value="Unassembled WGS sequence"/>
</dbReference>
<keyword evidence="2" id="KW-0675">Receptor</keyword>